<comment type="subcellular location">
    <subcellularLocation>
        <location evidence="1 9">Secreted</location>
        <location evidence="1 9">Extracellular space</location>
        <location evidence="1 9">Extracellular matrix</location>
    </subcellularLocation>
</comment>
<dbReference type="OrthoDB" id="5945655at2759"/>
<dbReference type="FunFam" id="3.30.2460.20:FF:000001">
    <property type="entry name" value="Wnt homolog"/>
    <property type="match status" value="1"/>
</dbReference>
<dbReference type="SMART" id="SM00097">
    <property type="entry name" value="WNT1"/>
    <property type="match status" value="1"/>
</dbReference>
<evidence type="ECO:0000313" key="12">
    <source>
        <dbReference type="Proteomes" id="UP000298663"/>
    </source>
</evidence>
<dbReference type="InterPro" id="IPR018161">
    <property type="entry name" value="Wnt_CS"/>
</dbReference>
<dbReference type="GO" id="GO:0030182">
    <property type="term" value="P:neuron differentiation"/>
    <property type="evidence" value="ECO:0007669"/>
    <property type="project" value="TreeGrafter"/>
</dbReference>
<dbReference type="Pfam" id="PF00110">
    <property type="entry name" value="wnt"/>
    <property type="match status" value="1"/>
</dbReference>
<gene>
    <name evidence="11" type="ORF">L596_005606</name>
</gene>
<proteinExistence type="inferred from homology"/>
<dbReference type="GO" id="GO:0005615">
    <property type="term" value="C:extracellular space"/>
    <property type="evidence" value="ECO:0007669"/>
    <property type="project" value="TreeGrafter"/>
</dbReference>
<keyword evidence="10" id="KW-0732">Signal</keyword>
<accession>A0A4U8UZT2</accession>
<evidence type="ECO:0000256" key="3">
    <source>
        <dbReference type="ARBA" id="ARBA00022473"/>
    </source>
</evidence>
<dbReference type="GO" id="GO:0005125">
    <property type="term" value="F:cytokine activity"/>
    <property type="evidence" value="ECO:0007669"/>
    <property type="project" value="TreeGrafter"/>
</dbReference>
<feature type="signal peptide" evidence="10">
    <location>
        <begin position="1"/>
        <end position="18"/>
    </location>
</feature>
<sequence length="388" mass="44858">MLSLYFYFATLFVSFAHCENFNWLSLAMSSTSYYAPKYRSTHNTMDKNQYRMLCERLMGLNPMQRIICQQHPLAMPSIGRGARDSLYECQVQFKHERWNCSERFEVHNNSINGNFYQDLLGTTLRAGNKETAFLSAITSAGVVHAITRGCSTGNLTVCGCDNQPGNQRYTEVESPTTASKNQNQFTWDGCSDDAAFGVRFAREFLDKYERQRFAETSDVRHLMNLHNNFVGREAITQNMRKHCRCHGVSGSCEFKTCWLQMPKFNEVGEMLKQRYNHFAVQVAKRAKKKLRRKERSERKIPLRGNEIAYLNRSPSYCERNDKLGIYGTRGRECNQTSLSSDSCDLLCCGRGYDTREVRRTVQCHCKFVWCCHVKCKECTENVLVHTCK</sequence>
<dbReference type="PRINTS" id="PR01349">
    <property type="entry name" value="WNTPROTEIN"/>
</dbReference>
<dbReference type="Proteomes" id="UP000298663">
    <property type="component" value="Unassembled WGS sequence"/>
</dbReference>
<dbReference type="GO" id="GO:0045165">
    <property type="term" value="P:cell fate commitment"/>
    <property type="evidence" value="ECO:0007669"/>
    <property type="project" value="TreeGrafter"/>
</dbReference>
<dbReference type="GO" id="GO:0005109">
    <property type="term" value="F:frizzled binding"/>
    <property type="evidence" value="ECO:0007669"/>
    <property type="project" value="TreeGrafter"/>
</dbReference>
<dbReference type="PANTHER" id="PTHR12027:SF70">
    <property type="entry name" value="PROTEIN WNT-16"/>
    <property type="match status" value="1"/>
</dbReference>
<evidence type="ECO:0000256" key="10">
    <source>
        <dbReference type="SAM" id="SignalP"/>
    </source>
</evidence>
<keyword evidence="8" id="KW-0449">Lipoprotein</keyword>
<dbReference type="Gene3D" id="3.30.2460.20">
    <property type="match status" value="1"/>
</dbReference>
<evidence type="ECO:0000256" key="1">
    <source>
        <dbReference type="ARBA" id="ARBA00004498"/>
    </source>
</evidence>
<dbReference type="AlphaFoldDB" id="A0A4U8UZT2"/>
<reference evidence="11 12" key="1">
    <citation type="journal article" date="2015" name="Genome Biol.">
        <title>Comparative genomics of Steinernema reveals deeply conserved gene regulatory networks.</title>
        <authorList>
            <person name="Dillman A.R."/>
            <person name="Macchietto M."/>
            <person name="Porter C.F."/>
            <person name="Rogers A."/>
            <person name="Williams B."/>
            <person name="Antoshechkin I."/>
            <person name="Lee M.M."/>
            <person name="Goodwin Z."/>
            <person name="Lu X."/>
            <person name="Lewis E.E."/>
            <person name="Goodrich-Blair H."/>
            <person name="Stock S.P."/>
            <person name="Adams B.J."/>
            <person name="Sternberg P.W."/>
            <person name="Mortazavi A."/>
        </authorList>
    </citation>
    <scope>NUCLEOTIDE SEQUENCE [LARGE SCALE GENOMIC DNA]</scope>
    <source>
        <strain evidence="11 12">ALL</strain>
    </source>
</reference>
<organism evidence="11 12">
    <name type="scientific">Steinernema carpocapsae</name>
    <name type="common">Entomopathogenic nematode</name>
    <dbReference type="NCBI Taxonomy" id="34508"/>
    <lineage>
        <taxon>Eukaryota</taxon>
        <taxon>Metazoa</taxon>
        <taxon>Ecdysozoa</taxon>
        <taxon>Nematoda</taxon>
        <taxon>Chromadorea</taxon>
        <taxon>Rhabditida</taxon>
        <taxon>Tylenchina</taxon>
        <taxon>Panagrolaimomorpha</taxon>
        <taxon>Strongyloidoidea</taxon>
        <taxon>Steinernematidae</taxon>
        <taxon>Steinernema</taxon>
    </lineage>
</organism>
<dbReference type="InterPro" id="IPR043158">
    <property type="entry name" value="Wnt_C"/>
</dbReference>
<dbReference type="GO" id="GO:0000902">
    <property type="term" value="P:cell morphogenesis"/>
    <property type="evidence" value="ECO:0007669"/>
    <property type="project" value="UniProtKB-ARBA"/>
</dbReference>
<keyword evidence="3 9" id="KW-0217">Developmental protein</keyword>
<evidence type="ECO:0000256" key="5">
    <source>
        <dbReference type="ARBA" id="ARBA00022530"/>
    </source>
</evidence>
<keyword evidence="12" id="KW-1185">Reference proteome</keyword>
<dbReference type="InterPro" id="IPR005817">
    <property type="entry name" value="Wnt"/>
</dbReference>
<comment type="function">
    <text evidence="9">Ligand for members of the frizzled family of seven transmembrane receptors.</text>
</comment>
<evidence type="ECO:0000256" key="8">
    <source>
        <dbReference type="ARBA" id="ARBA00023288"/>
    </source>
</evidence>
<comment type="similarity">
    <text evidence="2 9">Belongs to the Wnt family.</text>
</comment>
<name>A0A4U8UZT2_STECR</name>
<evidence type="ECO:0000256" key="9">
    <source>
        <dbReference type="RuleBase" id="RU003500"/>
    </source>
</evidence>
<keyword evidence="5" id="KW-0272">Extracellular matrix</keyword>
<dbReference type="PANTHER" id="PTHR12027">
    <property type="entry name" value="WNT RELATED"/>
    <property type="match status" value="1"/>
</dbReference>
<dbReference type="EMBL" id="AZBU02000001">
    <property type="protein sequence ID" value="TMS39002.1"/>
    <property type="molecule type" value="Genomic_DNA"/>
</dbReference>
<dbReference type="CDD" id="cd19344">
    <property type="entry name" value="Wnt_Wnt16"/>
    <property type="match status" value="1"/>
</dbReference>
<feature type="chain" id="PRO_5020589726" description="Protein Wnt" evidence="10">
    <location>
        <begin position="19"/>
        <end position="388"/>
    </location>
</feature>
<protein>
    <recommendedName>
        <fullName evidence="9">Protein Wnt</fullName>
    </recommendedName>
</protein>
<dbReference type="PROSITE" id="PS00246">
    <property type="entry name" value="WNT1"/>
    <property type="match status" value="1"/>
</dbReference>
<keyword evidence="4" id="KW-0964">Secreted</keyword>
<keyword evidence="7" id="KW-1015">Disulfide bond</keyword>
<evidence type="ECO:0000256" key="2">
    <source>
        <dbReference type="ARBA" id="ARBA00005683"/>
    </source>
</evidence>
<reference evidence="11 12" key="2">
    <citation type="journal article" date="2019" name="G3 (Bethesda)">
        <title>Hybrid Assembly of the Genome of the Entomopathogenic Nematode Steinernema carpocapsae Identifies the X-Chromosome.</title>
        <authorList>
            <person name="Serra L."/>
            <person name="Macchietto M."/>
            <person name="Macias-Munoz A."/>
            <person name="McGill C.J."/>
            <person name="Rodriguez I.M."/>
            <person name="Rodriguez B."/>
            <person name="Murad R."/>
            <person name="Mortazavi A."/>
        </authorList>
    </citation>
    <scope>NUCLEOTIDE SEQUENCE [LARGE SCALE GENOMIC DNA]</scope>
    <source>
        <strain evidence="11 12">ALL</strain>
    </source>
</reference>
<evidence type="ECO:0000313" key="11">
    <source>
        <dbReference type="EMBL" id="TMS39002.1"/>
    </source>
</evidence>
<evidence type="ECO:0000256" key="7">
    <source>
        <dbReference type="ARBA" id="ARBA00023157"/>
    </source>
</evidence>
<dbReference type="STRING" id="34508.A0A4U8UZT2"/>
<evidence type="ECO:0000256" key="4">
    <source>
        <dbReference type="ARBA" id="ARBA00022525"/>
    </source>
</evidence>
<keyword evidence="6 9" id="KW-0879">Wnt signaling pathway</keyword>
<evidence type="ECO:0000256" key="6">
    <source>
        <dbReference type="ARBA" id="ARBA00022687"/>
    </source>
</evidence>
<comment type="caution">
    <text evidence="11">The sequence shown here is derived from an EMBL/GenBank/DDBJ whole genome shotgun (WGS) entry which is preliminary data.</text>
</comment>
<dbReference type="GO" id="GO:0060070">
    <property type="term" value="P:canonical Wnt signaling pathway"/>
    <property type="evidence" value="ECO:0007669"/>
    <property type="project" value="TreeGrafter"/>
</dbReference>